<sequence length="95" mass="10567">MPQSLEYDHYTYLAVTLSTAAHIHFQSSLLSAVHPSLAYHGQVGELQDVQLFAVPRADWDQVGEDILAVLRAKQGVSGVDIQVPKQRVKRGRDEL</sequence>
<gene>
    <name evidence="1" type="ORF">K443DRAFT_682584</name>
</gene>
<name>A0A0C9X470_9AGAR</name>
<dbReference type="AlphaFoldDB" id="A0A0C9X470"/>
<reference evidence="2" key="2">
    <citation type="submission" date="2015-01" db="EMBL/GenBank/DDBJ databases">
        <title>Evolutionary Origins and Diversification of the Mycorrhizal Mutualists.</title>
        <authorList>
            <consortium name="DOE Joint Genome Institute"/>
            <consortium name="Mycorrhizal Genomics Consortium"/>
            <person name="Kohler A."/>
            <person name="Kuo A."/>
            <person name="Nagy L.G."/>
            <person name="Floudas D."/>
            <person name="Copeland A."/>
            <person name="Barry K.W."/>
            <person name="Cichocki N."/>
            <person name="Veneault-Fourrey C."/>
            <person name="LaButti K."/>
            <person name="Lindquist E.A."/>
            <person name="Lipzen A."/>
            <person name="Lundell T."/>
            <person name="Morin E."/>
            <person name="Murat C."/>
            <person name="Riley R."/>
            <person name="Ohm R."/>
            <person name="Sun H."/>
            <person name="Tunlid A."/>
            <person name="Henrissat B."/>
            <person name="Grigoriev I.V."/>
            <person name="Hibbett D.S."/>
            <person name="Martin F."/>
        </authorList>
    </citation>
    <scope>NUCLEOTIDE SEQUENCE [LARGE SCALE GENOMIC DNA]</scope>
    <source>
        <strain evidence="2">LaAM-08-1</strain>
    </source>
</reference>
<dbReference type="HOGENOM" id="CLU_162870_0_0_1"/>
<accession>A0A0C9X470</accession>
<keyword evidence="2" id="KW-1185">Reference proteome</keyword>
<dbReference type="OrthoDB" id="2585179at2759"/>
<dbReference type="Proteomes" id="UP000054477">
    <property type="component" value="Unassembled WGS sequence"/>
</dbReference>
<evidence type="ECO:0000313" key="2">
    <source>
        <dbReference type="Proteomes" id="UP000054477"/>
    </source>
</evidence>
<dbReference type="EMBL" id="KN838734">
    <property type="protein sequence ID" value="KIJ96033.1"/>
    <property type="molecule type" value="Genomic_DNA"/>
</dbReference>
<protein>
    <submittedName>
        <fullName evidence="1">Uncharacterized protein</fullName>
    </submittedName>
</protein>
<reference evidence="1 2" key="1">
    <citation type="submission" date="2014-04" db="EMBL/GenBank/DDBJ databases">
        <authorList>
            <consortium name="DOE Joint Genome Institute"/>
            <person name="Kuo A."/>
            <person name="Kohler A."/>
            <person name="Nagy L.G."/>
            <person name="Floudas D."/>
            <person name="Copeland A."/>
            <person name="Barry K.W."/>
            <person name="Cichocki N."/>
            <person name="Veneault-Fourrey C."/>
            <person name="LaButti K."/>
            <person name="Lindquist E.A."/>
            <person name="Lipzen A."/>
            <person name="Lundell T."/>
            <person name="Morin E."/>
            <person name="Murat C."/>
            <person name="Sun H."/>
            <person name="Tunlid A."/>
            <person name="Henrissat B."/>
            <person name="Grigoriev I.V."/>
            <person name="Hibbett D.S."/>
            <person name="Martin F."/>
            <person name="Nordberg H.P."/>
            <person name="Cantor M.N."/>
            <person name="Hua S.X."/>
        </authorList>
    </citation>
    <scope>NUCLEOTIDE SEQUENCE [LARGE SCALE GENOMIC DNA]</scope>
    <source>
        <strain evidence="1 2">LaAM-08-1</strain>
    </source>
</reference>
<organism evidence="1 2">
    <name type="scientific">Laccaria amethystina LaAM-08-1</name>
    <dbReference type="NCBI Taxonomy" id="1095629"/>
    <lineage>
        <taxon>Eukaryota</taxon>
        <taxon>Fungi</taxon>
        <taxon>Dikarya</taxon>
        <taxon>Basidiomycota</taxon>
        <taxon>Agaricomycotina</taxon>
        <taxon>Agaricomycetes</taxon>
        <taxon>Agaricomycetidae</taxon>
        <taxon>Agaricales</taxon>
        <taxon>Agaricineae</taxon>
        <taxon>Hydnangiaceae</taxon>
        <taxon>Laccaria</taxon>
    </lineage>
</organism>
<evidence type="ECO:0000313" key="1">
    <source>
        <dbReference type="EMBL" id="KIJ96033.1"/>
    </source>
</evidence>
<proteinExistence type="predicted"/>